<dbReference type="SUPFAM" id="SSF54928">
    <property type="entry name" value="RNA-binding domain, RBD"/>
    <property type="match status" value="1"/>
</dbReference>
<organism evidence="5 6">
    <name type="scientific">Saccharomyces pastorianus</name>
    <name type="common">Lager yeast</name>
    <name type="synonym">Saccharomyces cerevisiae x Saccharomyces eubayanus</name>
    <dbReference type="NCBI Taxonomy" id="27292"/>
    <lineage>
        <taxon>Eukaryota</taxon>
        <taxon>Fungi</taxon>
        <taxon>Dikarya</taxon>
        <taxon>Ascomycota</taxon>
        <taxon>Saccharomycotina</taxon>
        <taxon>Saccharomycetes</taxon>
        <taxon>Saccharomycetales</taxon>
        <taxon>Saccharomycetaceae</taxon>
        <taxon>Saccharomyces</taxon>
    </lineage>
</organism>
<keyword evidence="6" id="KW-1185">Reference proteome</keyword>
<accession>A0A6C1E9F4</accession>
<protein>
    <submittedName>
        <fullName evidence="5">Splicing and for spliceosomal assembly protein</fullName>
    </submittedName>
</protein>
<sequence length="164" mass="18914">METNNKKRVYDSRSQMNKIQSINDKELQSGILSPHLSWHNEYKDNAYIYIGNLNKELTEGDILTVFSEYGVPVDITLSRDENTGESQGFAYLKYEDQRSTILAVDNLNGVKIGGRALKIDHTFYRPKRNLQKYHEAVRQELDQDIMPKDNNEKSVALTKKDRSG</sequence>
<dbReference type="PANTHER" id="PTHR45880:SF1">
    <property type="entry name" value="RNA-BINDING MOTIF PROTEIN, X-LINKED 2"/>
    <property type="match status" value="1"/>
</dbReference>
<gene>
    <name evidence="5" type="primary">IST3_2</name>
    <name evidence="5" type="ORF">GRS66_008487</name>
</gene>
<evidence type="ECO:0000259" key="4">
    <source>
        <dbReference type="PROSITE" id="PS50102"/>
    </source>
</evidence>
<dbReference type="GO" id="GO:0071011">
    <property type="term" value="C:precatalytic spliceosome"/>
    <property type="evidence" value="ECO:0007669"/>
    <property type="project" value="TreeGrafter"/>
</dbReference>
<dbReference type="CDD" id="cd12411">
    <property type="entry name" value="RRM_ist3_like"/>
    <property type="match status" value="1"/>
</dbReference>
<dbReference type="InterPro" id="IPR012677">
    <property type="entry name" value="Nucleotide-bd_a/b_plait_sf"/>
</dbReference>
<evidence type="ECO:0000256" key="3">
    <source>
        <dbReference type="SAM" id="MobiDB-lite"/>
    </source>
</evidence>
<dbReference type="Gene3D" id="3.30.70.330">
    <property type="match status" value="1"/>
</dbReference>
<proteinExistence type="predicted"/>
<dbReference type="GO" id="GO:0005686">
    <property type="term" value="C:U2 snRNP"/>
    <property type="evidence" value="ECO:0007669"/>
    <property type="project" value="TreeGrafter"/>
</dbReference>
<dbReference type="SMART" id="SM00360">
    <property type="entry name" value="RRM"/>
    <property type="match status" value="1"/>
</dbReference>
<dbReference type="GO" id="GO:0000398">
    <property type="term" value="P:mRNA splicing, via spliceosome"/>
    <property type="evidence" value="ECO:0007669"/>
    <property type="project" value="InterPro"/>
</dbReference>
<dbReference type="InterPro" id="IPR045844">
    <property type="entry name" value="RRM_Ist3-like"/>
</dbReference>
<dbReference type="GO" id="GO:0003723">
    <property type="term" value="F:RNA binding"/>
    <property type="evidence" value="ECO:0007669"/>
    <property type="project" value="UniProtKB-UniRule"/>
</dbReference>
<dbReference type="FunFam" id="3.30.70.330:FF:000609">
    <property type="entry name" value="U2 snRNP component IST3"/>
    <property type="match status" value="1"/>
</dbReference>
<keyword evidence="1 2" id="KW-0694">RNA-binding</keyword>
<dbReference type="Proteomes" id="UP000501346">
    <property type="component" value="Chromosome SeIX"/>
</dbReference>
<reference evidence="5 6" key="1">
    <citation type="journal article" date="2019" name="BMC Genomics">
        <title>Chromosome level assembly and comparative genome analysis confirm lager-brewing yeasts originated from a single hybridization.</title>
        <authorList>
            <person name="Salazar A.N."/>
            <person name="Gorter de Vries A.R."/>
            <person name="van den Broek M."/>
            <person name="Brouwers N."/>
            <person name="de la Torre Cortes P."/>
            <person name="Kuijpers N.G.A."/>
            <person name="Daran J.G."/>
            <person name="Abeel T."/>
        </authorList>
    </citation>
    <scope>NUCLEOTIDE SEQUENCE [LARGE SCALE GENOMIC DNA]</scope>
    <source>
        <strain evidence="5 6">CBS 1483</strain>
    </source>
</reference>
<dbReference type="PROSITE" id="PS50102">
    <property type="entry name" value="RRM"/>
    <property type="match status" value="1"/>
</dbReference>
<feature type="domain" description="RRM" evidence="4">
    <location>
        <begin position="46"/>
        <end position="124"/>
    </location>
</feature>
<dbReference type="InterPro" id="IPR035979">
    <property type="entry name" value="RBD_domain_sf"/>
</dbReference>
<name>A0A6C1E9F4_SACPS</name>
<dbReference type="AlphaFoldDB" id="A0A6C1E9F4"/>
<dbReference type="GO" id="GO:0071013">
    <property type="term" value="C:catalytic step 2 spliceosome"/>
    <property type="evidence" value="ECO:0007669"/>
    <property type="project" value="TreeGrafter"/>
</dbReference>
<evidence type="ECO:0000256" key="1">
    <source>
        <dbReference type="ARBA" id="ARBA00022884"/>
    </source>
</evidence>
<dbReference type="Pfam" id="PF00076">
    <property type="entry name" value="RRM_1"/>
    <property type="match status" value="1"/>
</dbReference>
<evidence type="ECO:0000256" key="2">
    <source>
        <dbReference type="PROSITE-ProRule" id="PRU00176"/>
    </source>
</evidence>
<evidence type="ECO:0000313" key="6">
    <source>
        <dbReference type="Proteomes" id="UP000501346"/>
    </source>
</evidence>
<dbReference type="PANTHER" id="PTHR45880">
    <property type="entry name" value="RNA-BINDING MOTIF PROTEIN, X-LINKED 2"/>
    <property type="match status" value="1"/>
</dbReference>
<dbReference type="EMBL" id="CP049006">
    <property type="protein sequence ID" value="QID85892.1"/>
    <property type="molecule type" value="Genomic_DNA"/>
</dbReference>
<evidence type="ECO:0000313" key="5">
    <source>
        <dbReference type="EMBL" id="QID85892.1"/>
    </source>
</evidence>
<feature type="region of interest" description="Disordered" evidence="3">
    <location>
        <begin position="144"/>
        <end position="164"/>
    </location>
</feature>
<dbReference type="OrthoDB" id="2573941at2759"/>
<dbReference type="InterPro" id="IPR000504">
    <property type="entry name" value="RRM_dom"/>
</dbReference>
<dbReference type="InterPro" id="IPR051847">
    <property type="entry name" value="RNA_proc/Spliceosome_comp"/>
</dbReference>